<name>F8QG71_SERL3</name>
<keyword evidence="3" id="KW-1185">Reference proteome</keyword>
<evidence type="ECO:0000259" key="1">
    <source>
        <dbReference type="Pfam" id="PF20151"/>
    </source>
</evidence>
<protein>
    <recommendedName>
        <fullName evidence="1">DUF6533 domain-containing protein</fullName>
    </recommendedName>
</protein>
<reference evidence="3" key="1">
    <citation type="journal article" date="2011" name="Science">
        <title>The plant cell wall-decomposing machinery underlies the functional diversity of forest fungi.</title>
        <authorList>
            <person name="Eastwood D.C."/>
            <person name="Floudas D."/>
            <person name="Binder M."/>
            <person name="Majcherczyk A."/>
            <person name="Schneider P."/>
            <person name="Aerts A."/>
            <person name="Asiegbu F.O."/>
            <person name="Baker S.E."/>
            <person name="Barry K."/>
            <person name="Bendiksby M."/>
            <person name="Blumentritt M."/>
            <person name="Coutinho P.M."/>
            <person name="Cullen D."/>
            <person name="de Vries R.P."/>
            <person name="Gathman A."/>
            <person name="Goodell B."/>
            <person name="Henrissat B."/>
            <person name="Ihrmark K."/>
            <person name="Kauserud H."/>
            <person name="Kohler A."/>
            <person name="LaButti K."/>
            <person name="Lapidus A."/>
            <person name="Lavin J.L."/>
            <person name="Lee Y.-H."/>
            <person name="Lindquist E."/>
            <person name="Lilly W."/>
            <person name="Lucas S."/>
            <person name="Morin E."/>
            <person name="Murat C."/>
            <person name="Oguiza J.A."/>
            <person name="Park J."/>
            <person name="Pisabarro A.G."/>
            <person name="Riley R."/>
            <person name="Rosling A."/>
            <person name="Salamov A."/>
            <person name="Schmidt O."/>
            <person name="Schmutz J."/>
            <person name="Skrede I."/>
            <person name="Stenlid J."/>
            <person name="Wiebenga A."/>
            <person name="Xie X."/>
            <person name="Kuees U."/>
            <person name="Hibbett D.S."/>
            <person name="Hoffmeister D."/>
            <person name="Hoegberg N."/>
            <person name="Martin F."/>
            <person name="Grigoriev I.V."/>
            <person name="Watkinson S.C."/>
        </authorList>
    </citation>
    <scope>NUCLEOTIDE SEQUENCE [LARGE SCALE GENOMIC DNA]</scope>
    <source>
        <strain evidence="3">strain S7.3</strain>
    </source>
</reference>
<dbReference type="InParanoid" id="F8QG71"/>
<dbReference type="Pfam" id="PF20151">
    <property type="entry name" value="DUF6533"/>
    <property type="match status" value="1"/>
</dbReference>
<sequence length="97" mass="11827">MFSTFFNQRTTLHVRLHGYTFSRFMFICVGWNSPQTYDYILRLDDEITYIRNSGRSKLKLIYFFTRYVSFVMPTIRLFKLISVHYGPEDCLLFWLLE</sequence>
<evidence type="ECO:0000313" key="3">
    <source>
        <dbReference type="Proteomes" id="UP000008063"/>
    </source>
</evidence>
<dbReference type="AlphaFoldDB" id="F8QG71"/>
<dbReference type="HOGENOM" id="CLU_2352391_0_0_1"/>
<feature type="domain" description="DUF6533" evidence="1">
    <location>
        <begin position="37"/>
        <end position="70"/>
    </location>
</feature>
<feature type="non-terminal residue" evidence="2">
    <location>
        <position position="97"/>
    </location>
</feature>
<evidence type="ECO:0000313" key="2">
    <source>
        <dbReference type="EMBL" id="EGN92686.1"/>
    </source>
</evidence>
<accession>F8QG71</accession>
<dbReference type="Proteomes" id="UP000008063">
    <property type="component" value="Unassembled WGS sequence"/>
</dbReference>
<dbReference type="EMBL" id="GL945500">
    <property type="protein sequence ID" value="EGN92686.1"/>
    <property type="molecule type" value="Genomic_DNA"/>
</dbReference>
<proteinExistence type="predicted"/>
<gene>
    <name evidence="2" type="ORF">SERLA73DRAFT_172672</name>
</gene>
<dbReference type="InterPro" id="IPR045340">
    <property type="entry name" value="DUF6533"/>
</dbReference>
<organism evidence="3">
    <name type="scientific">Serpula lacrymans var. lacrymans (strain S7.3)</name>
    <name type="common">Dry rot fungus</name>
    <dbReference type="NCBI Taxonomy" id="936435"/>
    <lineage>
        <taxon>Eukaryota</taxon>
        <taxon>Fungi</taxon>
        <taxon>Dikarya</taxon>
        <taxon>Basidiomycota</taxon>
        <taxon>Agaricomycotina</taxon>
        <taxon>Agaricomycetes</taxon>
        <taxon>Agaricomycetidae</taxon>
        <taxon>Boletales</taxon>
        <taxon>Coniophorineae</taxon>
        <taxon>Serpulaceae</taxon>
        <taxon>Serpula</taxon>
    </lineage>
</organism>